<evidence type="ECO:0000313" key="5">
    <source>
        <dbReference type="EMBL" id="QEG39916.1"/>
    </source>
</evidence>
<sequence length="290" mass="31664">MTTHPSTTTDRQIIRLGISTCPNDTFAFAALLERRVDWRGLEFQTELLDIQQLNDRLFTGDFDVAKTSFHAALLLAEQTVVLPSGSALGFGVGPLLLAARANTKPEDSSQVTLLPGQHTTAALLFHLFYRDTTRLEQVVFSDIMPRLQTRQADFGVCIHEGRFTWQDEGLSLVEDLGSRWEAATGAPLPLGGLLARRSLSDATIATVQAVVRESLETAIADPDSALPQMRKHAQEFDDRVLMQHVELYVNDWTVDLGGTGRQALAALSQQAKASGLIASDAPDLIVADAR</sequence>
<dbReference type="SUPFAM" id="SSF53850">
    <property type="entry name" value="Periplasmic binding protein-like II"/>
    <property type="match status" value="1"/>
</dbReference>
<comment type="pathway">
    <text evidence="1 4">Quinol/quinone metabolism; menaquinone biosynthesis.</text>
</comment>
<dbReference type="GO" id="GO:0009234">
    <property type="term" value="P:menaquinone biosynthetic process"/>
    <property type="evidence" value="ECO:0007669"/>
    <property type="project" value="UniProtKB-UniRule"/>
</dbReference>
<reference evidence="5 6" key="1">
    <citation type="submission" date="2019-08" db="EMBL/GenBank/DDBJ databases">
        <title>Deep-cultivation of Planctomycetes and their phenomic and genomic characterization uncovers novel biology.</title>
        <authorList>
            <person name="Wiegand S."/>
            <person name="Jogler M."/>
            <person name="Boedeker C."/>
            <person name="Pinto D."/>
            <person name="Vollmers J."/>
            <person name="Rivas-Marin E."/>
            <person name="Kohn T."/>
            <person name="Peeters S.H."/>
            <person name="Heuer A."/>
            <person name="Rast P."/>
            <person name="Oberbeckmann S."/>
            <person name="Bunk B."/>
            <person name="Jeske O."/>
            <person name="Meyerdierks A."/>
            <person name="Storesund J.E."/>
            <person name="Kallscheuer N."/>
            <person name="Luecker S."/>
            <person name="Lage O.M."/>
            <person name="Pohl T."/>
            <person name="Merkel B.J."/>
            <person name="Hornburger P."/>
            <person name="Mueller R.-W."/>
            <person name="Bruemmer F."/>
            <person name="Labrenz M."/>
            <person name="Spormann A.M."/>
            <person name="Op den Camp H."/>
            <person name="Overmann J."/>
            <person name="Amann R."/>
            <person name="Jetten M.S.M."/>
            <person name="Mascher T."/>
            <person name="Medema M.H."/>
            <person name="Devos D.P."/>
            <person name="Kaster A.-K."/>
            <person name="Ovreas L."/>
            <person name="Rohde M."/>
            <person name="Galperin M.Y."/>
            <person name="Jogler C."/>
        </authorList>
    </citation>
    <scope>NUCLEOTIDE SEQUENCE [LARGE SCALE GENOMIC DNA]</scope>
    <source>
        <strain evidence="5 6">UC8</strain>
    </source>
</reference>
<protein>
    <recommendedName>
        <fullName evidence="4">1,4-dihydroxy-6-naphtoate synthase</fullName>
        <ecNumber evidence="4">4.1.99.29</ecNumber>
    </recommendedName>
    <alternativeName>
        <fullName evidence="4">Menaquinone biosynthetic enzyme MqnD</fullName>
    </alternativeName>
</protein>
<feature type="active site" description="Proton acceptor" evidence="4">
    <location>
        <position position="159"/>
    </location>
</feature>
<dbReference type="InterPro" id="IPR030869">
    <property type="entry name" value="MqnD"/>
</dbReference>
<dbReference type="Gene3D" id="3.40.190.10">
    <property type="entry name" value="Periplasmic binding protein-like II"/>
    <property type="match status" value="2"/>
</dbReference>
<keyword evidence="2 4" id="KW-0474">Menaquinone biosynthesis</keyword>
<dbReference type="EMBL" id="CP042914">
    <property type="protein sequence ID" value="QEG39916.1"/>
    <property type="molecule type" value="Genomic_DNA"/>
</dbReference>
<evidence type="ECO:0000256" key="3">
    <source>
        <dbReference type="ARBA" id="ARBA00023239"/>
    </source>
</evidence>
<dbReference type="Pfam" id="PF02621">
    <property type="entry name" value="VitK2_biosynth"/>
    <property type="match status" value="1"/>
</dbReference>
<name>A0A5B9QSA1_9BACT</name>
<feature type="binding site" evidence="4">
    <location>
        <begin position="120"/>
        <end position="121"/>
    </location>
    <ligand>
        <name>substrate</name>
    </ligand>
</feature>
<dbReference type="InterPro" id="IPR003773">
    <property type="entry name" value="Menaquinone_biosynth"/>
</dbReference>
<gene>
    <name evidence="4 5" type="primary">mqnD</name>
    <name evidence="5" type="ORF">UC8_19180</name>
</gene>
<evidence type="ECO:0000256" key="2">
    <source>
        <dbReference type="ARBA" id="ARBA00022428"/>
    </source>
</evidence>
<dbReference type="AlphaFoldDB" id="A0A5B9QSA1"/>
<organism evidence="5 6">
    <name type="scientific">Roseimaritima ulvae</name>
    <dbReference type="NCBI Taxonomy" id="980254"/>
    <lineage>
        <taxon>Bacteria</taxon>
        <taxon>Pseudomonadati</taxon>
        <taxon>Planctomycetota</taxon>
        <taxon>Planctomycetia</taxon>
        <taxon>Pirellulales</taxon>
        <taxon>Pirellulaceae</taxon>
        <taxon>Roseimaritima</taxon>
    </lineage>
</organism>
<keyword evidence="3 4" id="KW-0456">Lyase</keyword>
<dbReference type="EC" id="4.1.99.29" evidence="4"/>
<keyword evidence="6" id="KW-1185">Reference proteome</keyword>
<dbReference type="KEGG" id="rul:UC8_19180"/>
<proteinExistence type="inferred from homology"/>
<comment type="similarity">
    <text evidence="4">Belongs to the MqnA/MqnD family. MqnD subfamily.</text>
</comment>
<dbReference type="PANTHER" id="PTHR37167">
    <property type="entry name" value="1,4-DIHYDROXY-6-NAPHTOATE SYNTHASE"/>
    <property type="match status" value="1"/>
</dbReference>
<comment type="caution">
    <text evidence="4">Lacks conserved residue(s) required for the propagation of feature annotation.</text>
</comment>
<dbReference type="HAMAP" id="MF_00996">
    <property type="entry name" value="MqnD"/>
    <property type="match status" value="1"/>
</dbReference>
<dbReference type="CDD" id="cd13635">
    <property type="entry name" value="PBP2_Ttha1568_Mqnd"/>
    <property type="match status" value="1"/>
</dbReference>
<evidence type="ECO:0000256" key="4">
    <source>
        <dbReference type="HAMAP-Rule" id="MF_00996"/>
    </source>
</evidence>
<dbReference type="Proteomes" id="UP000325286">
    <property type="component" value="Chromosome"/>
</dbReference>
<dbReference type="RefSeq" id="WP_068139534.1">
    <property type="nucleotide sequence ID" value="NZ_CP042914.1"/>
</dbReference>
<dbReference type="GO" id="GO:0016830">
    <property type="term" value="F:carbon-carbon lyase activity"/>
    <property type="evidence" value="ECO:0007669"/>
    <property type="project" value="UniProtKB-UniRule"/>
</dbReference>
<comment type="function">
    <text evidence="4">Catalyzes the conversion of cyclic dehypoxanthine futalosine (cyclic DHFL) into 1,4-dihydroxy-6-naphthoate, a step in the biosynthesis of menaquinone (MK, vitamin K2).</text>
</comment>
<dbReference type="UniPathway" id="UPA00079"/>
<dbReference type="OrthoDB" id="9809439at2"/>
<accession>A0A5B9QSA1</accession>
<comment type="catalytic activity">
    <reaction evidence="4">
        <text>cyclic dehypoxanthinylfutalosinate = 1,4-dihydroxy-6-naphthoate + dihydroxyacetone</text>
        <dbReference type="Rhea" id="RHEA:33087"/>
        <dbReference type="ChEBI" id="CHEBI:16016"/>
        <dbReference type="ChEBI" id="CHEBI:64254"/>
        <dbReference type="ChEBI" id="CHEBI:64270"/>
        <dbReference type="EC" id="4.1.99.29"/>
    </reaction>
</comment>
<dbReference type="PANTHER" id="PTHR37167:SF1">
    <property type="entry name" value="1,4-DIHYDROXY-6-NAPHTOATE SYNTHASE"/>
    <property type="match status" value="1"/>
</dbReference>
<evidence type="ECO:0000256" key="1">
    <source>
        <dbReference type="ARBA" id="ARBA00004863"/>
    </source>
</evidence>
<evidence type="ECO:0000313" key="6">
    <source>
        <dbReference type="Proteomes" id="UP000325286"/>
    </source>
</evidence>